<feature type="compositionally biased region" description="Low complexity" evidence="1">
    <location>
        <begin position="198"/>
        <end position="209"/>
    </location>
</feature>
<accession>A0AAE0TQN4</accession>
<feature type="region of interest" description="Disordered" evidence="1">
    <location>
        <begin position="1"/>
        <end position="38"/>
    </location>
</feature>
<keyword evidence="3" id="KW-1185">Reference proteome</keyword>
<organism evidence="2 3">
    <name type="scientific">Recurvomyces mirabilis</name>
    <dbReference type="NCBI Taxonomy" id="574656"/>
    <lineage>
        <taxon>Eukaryota</taxon>
        <taxon>Fungi</taxon>
        <taxon>Dikarya</taxon>
        <taxon>Ascomycota</taxon>
        <taxon>Pezizomycotina</taxon>
        <taxon>Dothideomycetes</taxon>
        <taxon>Dothideomycetidae</taxon>
        <taxon>Mycosphaerellales</taxon>
        <taxon>Teratosphaeriaceae</taxon>
        <taxon>Recurvomyces</taxon>
    </lineage>
</organism>
<reference evidence="2" key="1">
    <citation type="submission" date="2023-07" db="EMBL/GenBank/DDBJ databases">
        <title>Black Yeasts Isolated from many extreme environments.</title>
        <authorList>
            <person name="Coleine C."/>
            <person name="Stajich J.E."/>
            <person name="Selbmann L."/>
        </authorList>
    </citation>
    <scope>NUCLEOTIDE SEQUENCE</scope>
    <source>
        <strain evidence="2">CCFEE 5485</strain>
    </source>
</reference>
<gene>
    <name evidence="2" type="ORF">LTR78_008152</name>
</gene>
<feature type="region of interest" description="Disordered" evidence="1">
    <location>
        <begin position="59"/>
        <end position="87"/>
    </location>
</feature>
<protein>
    <submittedName>
        <fullName evidence="2">Uncharacterized protein</fullName>
    </submittedName>
</protein>
<evidence type="ECO:0000313" key="3">
    <source>
        <dbReference type="Proteomes" id="UP001274830"/>
    </source>
</evidence>
<name>A0AAE0TQN4_9PEZI</name>
<feature type="compositionally biased region" description="Basic and acidic residues" evidence="1">
    <location>
        <begin position="121"/>
        <end position="142"/>
    </location>
</feature>
<feature type="region of interest" description="Disordered" evidence="1">
    <location>
        <begin position="189"/>
        <end position="209"/>
    </location>
</feature>
<feature type="region of interest" description="Disordered" evidence="1">
    <location>
        <begin position="121"/>
        <end position="144"/>
    </location>
</feature>
<dbReference type="Proteomes" id="UP001274830">
    <property type="component" value="Unassembled WGS sequence"/>
</dbReference>
<evidence type="ECO:0000313" key="2">
    <source>
        <dbReference type="EMBL" id="KAK3671977.1"/>
    </source>
</evidence>
<comment type="caution">
    <text evidence="2">The sequence shown here is derived from an EMBL/GenBank/DDBJ whole genome shotgun (WGS) entry which is preliminary data.</text>
</comment>
<sequence>MIRNNNSGLKRKRQSATPTFDNTGSNAIDLTEDDATPVADTSMPLSTFRRHESPLVLHSSQVGSRTLSLNSNTTQVSSQHSEKQHQGLGAFSNHSETYDKHLSTSDTISEDHYDSATAAIEDQRSARRERESNGAYRFDSDKQSLPAEQALSITSMNQANHTVTVSLPASPPVMSRLERRLQQTMSPALTSNNPVANRTIDPPTRTDTPVLDVDTDMIDVAPQRTQPEQNSQLCNIPELASPYIPHTSMRKAVEYSNPQKFSLKPPFWNRWSTKQYSEFAEDLREQFDPIRYAQKLNVPVEEMQHMFTSLVTRPLHHAAEAARRGEEGMQEIMDLSNKFGGRNRRWGRGGEGPGDEPVYGELAGIEKQTVILTTEIGWKRKLRLGQLSGIDVKFLQSQLLEQDKPLFWHGEAETETDLERLNEKYGSRIRHWGARNKDGKRLFGAMAGIERGVILVQTKSTTSKGRYRFKLEEFVEADDRCLEGWLSMAEQRVLRAEEDEEDE</sequence>
<dbReference type="EMBL" id="JAUTXT010000037">
    <property type="protein sequence ID" value="KAK3671977.1"/>
    <property type="molecule type" value="Genomic_DNA"/>
</dbReference>
<proteinExistence type="predicted"/>
<dbReference type="AlphaFoldDB" id="A0AAE0TQN4"/>
<feature type="compositionally biased region" description="Polar residues" evidence="1">
    <location>
        <begin position="15"/>
        <end position="28"/>
    </location>
</feature>
<feature type="compositionally biased region" description="Polar residues" evidence="1">
    <location>
        <begin position="59"/>
        <end position="79"/>
    </location>
</feature>
<evidence type="ECO:0000256" key="1">
    <source>
        <dbReference type="SAM" id="MobiDB-lite"/>
    </source>
</evidence>